<dbReference type="RefSeq" id="WP_167919770.1">
    <property type="nucleotide sequence ID" value="NZ_JAAVJS010000032.1"/>
</dbReference>
<organism evidence="1 2">
    <name type="scientific">Tamlana crocina</name>
    <dbReference type="NCBI Taxonomy" id="393006"/>
    <lineage>
        <taxon>Bacteria</taxon>
        <taxon>Pseudomonadati</taxon>
        <taxon>Bacteroidota</taxon>
        <taxon>Flavobacteriia</taxon>
        <taxon>Flavobacteriales</taxon>
        <taxon>Flavobacteriaceae</taxon>
        <taxon>Tamlana</taxon>
    </lineage>
</organism>
<comment type="caution">
    <text evidence="1">The sequence shown here is derived from an EMBL/GenBank/DDBJ whole genome shotgun (WGS) entry which is preliminary data.</text>
</comment>
<dbReference type="Proteomes" id="UP000760545">
    <property type="component" value="Unassembled WGS sequence"/>
</dbReference>
<sequence length="215" mass="24516">MKQIIYIAISLLLLTNCKQTPKTKVEKTDISVAEKIANAHGYQNWKNVAEVQFTFAGKRHWVWLPKTNQVTLKTATDTLTYNRKQMDSTALKADRAFINDKFWLLIPFQLAWDSSASISAPEKATGPIANTVLNKITMTYPNEGGYTPGDAYDIFYDDNFIIKEWVFRRGNQKEPSLINTFENLQDFNGIKIALEHKKGEGDWSLDFTNVSVVLE</sequence>
<reference evidence="1 2" key="1">
    <citation type="submission" date="2020-03" db="EMBL/GenBank/DDBJ databases">
        <title>Tamlana sp. nov, isolated from XXX.</title>
        <authorList>
            <person name="Cao W.R."/>
        </authorList>
    </citation>
    <scope>NUCLEOTIDE SEQUENCE [LARGE SCALE GENOMIC DNA]</scope>
    <source>
        <strain evidence="1 2">HST1-43</strain>
    </source>
</reference>
<evidence type="ECO:0000313" key="2">
    <source>
        <dbReference type="Proteomes" id="UP000760545"/>
    </source>
</evidence>
<keyword evidence="2" id="KW-1185">Reference proteome</keyword>
<gene>
    <name evidence="1" type="ORF">HC176_15175</name>
</gene>
<protein>
    <recommendedName>
        <fullName evidence="3">Aspartyl-tRNA synthetase</fullName>
    </recommendedName>
</protein>
<evidence type="ECO:0000313" key="1">
    <source>
        <dbReference type="EMBL" id="NJX16830.1"/>
    </source>
</evidence>
<proteinExistence type="predicted"/>
<accession>A0ABX1DES3</accession>
<evidence type="ECO:0008006" key="3">
    <source>
        <dbReference type="Google" id="ProtNLM"/>
    </source>
</evidence>
<name>A0ABX1DES3_9FLAO</name>
<dbReference type="EMBL" id="JAAVJS010000032">
    <property type="protein sequence ID" value="NJX16830.1"/>
    <property type="molecule type" value="Genomic_DNA"/>
</dbReference>